<keyword evidence="7" id="KW-0067">ATP-binding</keyword>
<protein>
    <recommendedName>
        <fullName evidence="2">histidine kinase</fullName>
        <ecNumber evidence="2">2.7.13.3</ecNumber>
    </recommendedName>
</protein>
<keyword evidence="3" id="KW-0597">Phosphoprotein</keyword>
<accession>A0A1I3U109</accession>
<dbReference type="RefSeq" id="WP_091711256.1">
    <property type="nucleotide sequence ID" value="NZ_FOSH01000001.1"/>
</dbReference>
<dbReference type="Pfam" id="PF02518">
    <property type="entry name" value="HATPase_c"/>
    <property type="match status" value="1"/>
</dbReference>
<dbReference type="InterPro" id="IPR011712">
    <property type="entry name" value="Sig_transdc_His_kin_sub3_dim/P"/>
</dbReference>
<name>A0A1I3U109_9GAMM</name>
<dbReference type="InterPro" id="IPR036890">
    <property type="entry name" value="HATPase_C_sf"/>
</dbReference>
<feature type="domain" description="Histidine kinase" evidence="10">
    <location>
        <begin position="249"/>
        <end position="443"/>
    </location>
</feature>
<evidence type="ECO:0000256" key="4">
    <source>
        <dbReference type="ARBA" id="ARBA00022679"/>
    </source>
</evidence>
<evidence type="ECO:0000256" key="6">
    <source>
        <dbReference type="ARBA" id="ARBA00022777"/>
    </source>
</evidence>
<evidence type="ECO:0000256" key="5">
    <source>
        <dbReference type="ARBA" id="ARBA00022741"/>
    </source>
</evidence>
<evidence type="ECO:0000259" key="10">
    <source>
        <dbReference type="PROSITE" id="PS50109"/>
    </source>
</evidence>
<keyword evidence="9" id="KW-1133">Transmembrane helix</keyword>
<dbReference type="InterPro" id="IPR005467">
    <property type="entry name" value="His_kinase_dom"/>
</dbReference>
<evidence type="ECO:0000256" key="2">
    <source>
        <dbReference type="ARBA" id="ARBA00012438"/>
    </source>
</evidence>
<gene>
    <name evidence="11" type="ORF">SAMN04488079_101126</name>
</gene>
<keyword evidence="9" id="KW-0812">Transmembrane</keyword>
<evidence type="ECO:0000313" key="12">
    <source>
        <dbReference type="Proteomes" id="UP000198924"/>
    </source>
</evidence>
<dbReference type="AlphaFoldDB" id="A0A1I3U109"/>
<evidence type="ECO:0000256" key="1">
    <source>
        <dbReference type="ARBA" id="ARBA00000085"/>
    </source>
</evidence>
<dbReference type="SUPFAM" id="SSF55874">
    <property type="entry name" value="ATPase domain of HSP90 chaperone/DNA topoisomerase II/histidine kinase"/>
    <property type="match status" value="1"/>
</dbReference>
<evidence type="ECO:0000256" key="7">
    <source>
        <dbReference type="ARBA" id="ARBA00022840"/>
    </source>
</evidence>
<dbReference type="Pfam" id="PF07730">
    <property type="entry name" value="HisKA_3"/>
    <property type="match status" value="1"/>
</dbReference>
<keyword evidence="12" id="KW-1185">Reference proteome</keyword>
<dbReference type="GO" id="GO:0016020">
    <property type="term" value="C:membrane"/>
    <property type="evidence" value="ECO:0007669"/>
    <property type="project" value="InterPro"/>
</dbReference>
<dbReference type="Gene3D" id="3.30.565.10">
    <property type="entry name" value="Histidine kinase-like ATPase, C-terminal domain"/>
    <property type="match status" value="1"/>
</dbReference>
<dbReference type="InterPro" id="IPR050482">
    <property type="entry name" value="Sensor_HK_TwoCompSys"/>
</dbReference>
<keyword evidence="8" id="KW-0902">Two-component regulatory system</keyword>
<dbReference type="PROSITE" id="PS50109">
    <property type="entry name" value="HIS_KIN"/>
    <property type="match status" value="1"/>
</dbReference>
<reference evidence="12" key="1">
    <citation type="submission" date="2016-10" db="EMBL/GenBank/DDBJ databases">
        <authorList>
            <person name="Varghese N."/>
            <person name="Submissions S."/>
        </authorList>
    </citation>
    <scope>NUCLEOTIDE SEQUENCE [LARGE SCALE GENOMIC DNA]</scope>
    <source>
        <strain evidence="12">DSM 11578</strain>
    </source>
</reference>
<keyword evidence="5" id="KW-0547">Nucleotide-binding</keyword>
<feature type="transmembrane region" description="Helical" evidence="9">
    <location>
        <begin position="163"/>
        <end position="186"/>
    </location>
</feature>
<evidence type="ECO:0000256" key="9">
    <source>
        <dbReference type="SAM" id="Phobius"/>
    </source>
</evidence>
<keyword evidence="6 11" id="KW-0418">Kinase</keyword>
<keyword evidence="4" id="KW-0808">Transferase</keyword>
<dbReference type="PANTHER" id="PTHR24421">
    <property type="entry name" value="NITRATE/NITRITE SENSOR PROTEIN NARX-RELATED"/>
    <property type="match status" value="1"/>
</dbReference>
<dbReference type="InterPro" id="IPR003594">
    <property type="entry name" value="HATPase_dom"/>
</dbReference>
<feature type="transmembrane region" description="Helical" evidence="9">
    <location>
        <begin position="13"/>
        <end position="38"/>
    </location>
</feature>
<dbReference type="GO" id="GO:0000155">
    <property type="term" value="F:phosphorelay sensor kinase activity"/>
    <property type="evidence" value="ECO:0007669"/>
    <property type="project" value="InterPro"/>
</dbReference>
<evidence type="ECO:0000256" key="3">
    <source>
        <dbReference type="ARBA" id="ARBA00022553"/>
    </source>
</evidence>
<organism evidence="11 12">
    <name type="scientific">Methylophaga sulfidovorans</name>
    <dbReference type="NCBI Taxonomy" id="45496"/>
    <lineage>
        <taxon>Bacteria</taxon>
        <taxon>Pseudomonadati</taxon>
        <taxon>Pseudomonadota</taxon>
        <taxon>Gammaproteobacteria</taxon>
        <taxon>Thiotrichales</taxon>
        <taxon>Piscirickettsiaceae</taxon>
        <taxon>Methylophaga</taxon>
    </lineage>
</organism>
<dbReference type="Proteomes" id="UP000198924">
    <property type="component" value="Unassembled WGS sequence"/>
</dbReference>
<dbReference type="GO" id="GO:0046983">
    <property type="term" value="F:protein dimerization activity"/>
    <property type="evidence" value="ECO:0007669"/>
    <property type="project" value="InterPro"/>
</dbReference>
<comment type="catalytic activity">
    <reaction evidence="1">
        <text>ATP + protein L-histidine = ADP + protein N-phospho-L-histidine.</text>
        <dbReference type="EC" id="2.7.13.3"/>
    </reaction>
</comment>
<dbReference type="CDD" id="cd16917">
    <property type="entry name" value="HATPase_UhpB-NarQ-NarX-like"/>
    <property type="match status" value="1"/>
</dbReference>
<dbReference type="GO" id="GO:0005524">
    <property type="term" value="F:ATP binding"/>
    <property type="evidence" value="ECO:0007669"/>
    <property type="project" value="UniProtKB-KW"/>
</dbReference>
<dbReference type="PANTHER" id="PTHR24421:SF10">
    <property type="entry name" value="NITRATE_NITRITE SENSOR PROTEIN NARQ"/>
    <property type="match status" value="1"/>
</dbReference>
<dbReference type="EMBL" id="FOSH01000001">
    <property type="protein sequence ID" value="SFJ76665.1"/>
    <property type="molecule type" value="Genomic_DNA"/>
</dbReference>
<evidence type="ECO:0000256" key="8">
    <source>
        <dbReference type="ARBA" id="ARBA00023012"/>
    </source>
</evidence>
<dbReference type="EC" id="2.7.13.3" evidence="2"/>
<dbReference type="OrthoDB" id="9811306at2"/>
<proteinExistence type="predicted"/>
<dbReference type="STRING" id="45496.SAMN04488079_101126"/>
<sequence length="450" mass="52025">MNRILTGSVAQKVALFIAGMICFLIFLEVLALVQIYFIDHRETTQEATLVSSMLREQISDFNVAETDKNQMPIFELQQWRNLERLNIEFVSKDGSIIESNHQYQSDADGVMTKVMKTILDIFHLKSVYIVEPVMIHSKYVGDVIIRSDIYHELKYVGIGIAELLIPILFTFILSSCLVVFLFSLILERIDGQLNFPRQKEEKIGRLRYLSVFNIKRLLFRIIESSESLKKVFHIQKRKAVELQEIERKRIAAELHDELGQLLTTMRIELDKFYHSDDPNIKENTIANLRQRSERMSDILRSNLKQLRPPNLSEFGLAYCLHELANDWIYNHPQHQLELTINCNLRLLDEHMQLSCYRIIQEGLTNISRHAGNNVEAKILLYRKDNDIIIEIIDNGQGCDLMLIKKGYGLLGMRERVETVSGQIHIESQPGEGMKIKVKLPCGIGEIDGEN</sequence>
<dbReference type="Gene3D" id="1.20.5.1930">
    <property type="match status" value="1"/>
</dbReference>
<keyword evidence="9" id="KW-0472">Membrane</keyword>
<evidence type="ECO:0000313" key="11">
    <source>
        <dbReference type="EMBL" id="SFJ76665.1"/>
    </source>
</evidence>